<dbReference type="InterPro" id="IPR019546">
    <property type="entry name" value="TAT_signal_bac_arc"/>
</dbReference>
<dbReference type="PROSITE" id="PS51318">
    <property type="entry name" value="TAT"/>
    <property type="match status" value="1"/>
</dbReference>
<feature type="domain" description="DUF362" evidence="1">
    <location>
        <begin position="108"/>
        <end position="299"/>
    </location>
</feature>
<evidence type="ECO:0000313" key="2">
    <source>
        <dbReference type="EMBL" id="SPE18217.1"/>
    </source>
</evidence>
<name>A0A2N9L4H5_9BACT</name>
<accession>A0A2N9L4H5</accession>
<dbReference type="Pfam" id="PF04015">
    <property type="entry name" value="DUF362"/>
    <property type="match status" value="1"/>
</dbReference>
<proteinExistence type="predicted"/>
<protein>
    <recommendedName>
        <fullName evidence="1">DUF362 domain-containing protein</fullName>
    </recommendedName>
</protein>
<dbReference type="InterPro" id="IPR006311">
    <property type="entry name" value="TAT_signal"/>
</dbReference>
<evidence type="ECO:0000259" key="1">
    <source>
        <dbReference type="Pfam" id="PF04015"/>
    </source>
</evidence>
<dbReference type="NCBIfam" id="TIGR01409">
    <property type="entry name" value="TAT_signal_seq"/>
    <property type="match status" value="1"/>
</dbReference>
<dbReference type="AlphaFoldDB" id="A0A2N9L4H5"/>
<evidence type="ECO:0000313" key="3">
    <source>
        <dbReference type="Proteomes" id="UP000239735"/>
    </source>
</evidence>
<gene>
    <name evidence="2" type="ORF">SBA5_140084</name>
</gene>
<dbReference type="InterPro" id="IPR007160">
    <property type="entry name" value="DUF362"/>
</dbReference>
<organism evidence="2 3">
    <name type="scientific">Candidatus Sulfuritelmatomonas gaucii</name>
    <dbReference type="NCBI Taxonomy" id="2043161"/>
    <lineage>
        <taxon>Bacteria</taxon>
        <taxon>Pseudomonadati</taxon>
        <taxon>Acidobacteriota</taxon>
        <taxon>Terriglobia</taxon>
        <taxon>Terriglobales</taxon>
        <taxon>Acidobacteriaceae</taxon>
        <taxon>Candidatus Sulfuritelmatomonas</taxon>
    </lineage>
</organism>
<sequence>MPNLRGKSRRNFLTHCLTGAVALGASANFRGSAEVFSPGAQSRVVVARDPMLRGAGAAAGQERVDPRRMEALLDRAMLALFGGGHAAAASPESIVAAWRNIARPGDAVGLKVNTLGGKGISTNVELVAVVCERLQQAGVKAADIVVWDRDTEELERAGFHINIGGDRVQCYGTDRVDYEDYLSAWGSVGSCVSKILTRSSSVLINLPVLKDHDGAGVTIALKNMYGTIHNPNKYHPNGCDPYVADVNMLPEIRSRMKLVICDAITAMYEGGPGFKPEHSWKCNGLLVSQDPVALDSTGWQMIERKRAEMGLKTLEAEKRAPRYIATAADSEHRLGHSDPSRVVVVEA</sequence>
<reference evidence="3" key="1">
    <citation type="submission" date="2018-02" db="EMBL/GenBank/DDBJ databases">
        <authorList>
            <person name="Hausmann B."/>
        </authorList>
    </citation>
    <scope>NUCLEOTIDE SEQUENCE [LARGE SCALE GENOMIC DNA]</scope>
    <source>
        <strain evidence="3">Peat soil MAG SbA5</strain>
    </source>
</reference>
<dbReference type="Proteomes" id="UP000239735">
    <property type="component" value="Unassembled WGS sequence"/>
</dbReference>
<dbReference type="EMBL" id="OKRB01000046">
    <property type="protein sequence ID" value="SPE18217.1"/>
    <property type="molecule type" value="Genomic_DNA"/>
</dbReference>